<organism evidence="7 8">
    <name type="scientific">Aspergillus heteromorphus CBS 117.55</name>
    <dbReference type="NCBI Taxonomy" id="1448321"/>
    <lineage>
        <taxon>Eukaryota</taxon>
        <taxon>Fungi</taxon>
        <taxon>Dikarya</taxon>
        <taxon>Ascomycota</taxon>
        <taxon>Pezizomycotina</taxon>
        <taxon>Eurotiomycetes</taxon>
        <taxon>Eurotiomycetidae</taxon>
        <taxon>Eurotiales</taxon>
        <taxon>Aspergillaceae</taxon>
        <taxon>Aspergillus</taxon>
        <taxon>Aspergillus subgen. Circumdati</taxon>
    </lineage>
</organism>
<protein>
    <submittedName>
        <fullName evidence="7">Uncharacterized protein</fullName>
    </submittedName>
</protein>
<dbReference type="EMBL" id="MSFL01000010">
    <property type="protein sequence ID" value="PWY83561.1"/>
    <property type="molecule type" value="Genomic_DNA"/>
</dbReference>
<dbReference type="Pfam" id="PF05705">
    <property type="entry name" value="DUF829"/>
    <property type="match status" value="1"/>
</dbReference>
<dbReference type="VEuPathDB" id="FungiDB:BO70DRAFT_379341"/>
<dbReference type="RefSeq" id="XP_025400004.1">
    <property type="nucleotide sequence ID" value="XM_025545335.1"/>
</dbReference>
<name>A0A317WCR9_9EURO</name>
<accession>A0A317WCR9</accession>
<evidence type="ECO:0000256" key="1">
    <source>
        <dbReference type="ARBA" id="ARBA00004126"/>
    </source>
</evidence>
<evidence type="ECO:0000256" key="5">
    <source>
        <dbReference type="ARBA" id="ARBA00023242"/>
    </source>
</evidence>
<dbReference type="AlphaFoldDB" id="A0A317WCR9"/>
<keyword evidence="8" id="KW-1185">Reference proteome</keyword>
<keyword evidence="4" id="KW-0472">Membrane</keyword>
<reference evidence="7 8" key="1">
    <citation type="submission" date="2016-12" db="EMBL/GenBank/DDBJ databases">
        <title>The genomes of Aspergillus section Nigri reveals drivers in fungal speciation.</title>
        <authorList>
            <consortium name="DOE Joint Genome Institute"/>
            <person name="Vesth T.C."/>
            <person name="Nybo J."/>
            <person name="Theobald S."/>
            <person name="Brandl J."/>
            <person name="Frisvad J.C."/>
            <person name="Nielsen K.F."/>
            <person name="Lyhne E.K."/>
            <person name="Kogle M.E."/>
            <person name="Kuo A."/>
            <person name="Riley R."/>
            <person name="Clum A."/>
            <person name="Nolan M."/>
            <person name="Lipzen A."/>
            <person name="Salamov A."/>
            <person name="Henrissat B."/>
            <person name="Wiebenga A."/>
            <person name="De Vries R.P."/>
            <person name="Grigoriev I.V."/>
            <person name="Mortensen U.H."/>
            <person name="Andersen M.R."/>
            <person name="Baker S.E."/>
        </authorList>
    </citation>
    <scope>NUCLEOTIDE SEQUENCE [LARGE SCALE GENOMIC DNA]</scope>
    <source>
        <strain evidence="7 8">CBS 117.55</strain>
    </source>
</reference>
<evidence type="ECO:0000256" key="6">
    <source>
        <dbReference type="ARBA" id="ARBA00037847"/>
    </source>
</evidence>
<comment type="caution">
    <text evidence="7">The sequence shown here is derived from an EMBL/GenBank/DDBJ whole genome shotgun (WGS) entry which is preliminary data.</text>
</comment>
<dbReference type="GeneID" id="37067572"/>
<evidence type="ECO:0000313" key="7">
    <source>
        <dbReference type="EMBL" id="PWY83561.1"/>
    </source>
</evidence>
<keyword evidence="2" id="KW-0812">Transmembrane</keyword>
<dbReference type="OrthoDB" id="77878at2759"/>
<evidence type="ECO:0000256" key="4">
    <source>
        <dbReference type="ARBA" id="ARBA00023136"/>
    </source>
</evidence>
<keyword evidence="5" id="KW-0539">Nucleus</keyword>
<sequence>MDPPFIENFRSIGQNIYLHEPSATPQSPDPALIIICTWFGGATPRRISKYTTRYRQNYPDTSILLLVSSIRDFTVRSFNAVDPNLTPARDSITRILQSNPNASILLHVFSNGGCNTVTHLARSMKDASLAGGVDFKSALKLIVFDCCPGDTSFQRFWNAAAVALPTTQPGRALGSAVLYPTARAVSALQSVGVMRSIDVYRAELNDPAVFGKPARRLYLYSLVDDMIPWEEVERHLDEARERGYEAGGVRFEDGRHCALVMSDEERYWGAVRRAWEGREGFDRDFKL</sequence>
<dbReference type="GO" id="GO:0031965">
    <property type="term" value="C:nuclear membrane"/>
    <property type="evidence" value="ECO:0007669"/>
    <property type="project" value="UniProtKB-SubCell"/>
</dbReference>
<keyword evidence="3" id="KW-1133">Transmembrane helix</keyword>
<evidence type="ECO:0000256" key="2">
    <source>
        <dbReference type="ARBA" id="ARBA00022692"/>
    </source>
</evidence>
<proteinExistence type="predicted"/>
<evidence type="ECO:0000256" key="3">
    <source>
        <dbReference type="ARBA" id="ARBA00022989"/>
    </source>
</evidence>
<dbReference type="PANTHER" id="PTHR12265">
    <property type="entry name" value="TRANSMEMBRANE PROTEIN 53"/>
    <property type="match status" value="1"/>
</dbReference>
<gene>
    <name evidence="7" type="ORF">BO70DRAFT_379341</name>
</gene>
<dbReference type="Proteomes" id="UP000247233">
    <property type="component" value="Unassembled WGS sequence"/>
</dbReference>
<evidence type="ECO:0000313" key="8">
    <source>
        <dbReference type="Proteomes" id="UP000247233"/>
    </source>
</evidence>
<dbReference type="InterPro" id="IPR008547">
    <property type="entry name" value="DUF829_TMEM53"/>
</dbReference>
<dbReference type="PANTHER" id="PTHR12265:SF30">
    <property type="entry name" value="TRANSMEMBRANE PROTEIN 53"/>
    <property type="match status" value="1"/>
</dbReference>
<comment type="subcellular location">
    <subcellularLocation>
        <location evidence="6">Endomembrane system</location>
        <topology evidence="6">Single-pass membrane protein</topology>
    </subcellularLocation>
    <subcellularLocation>
        <location evidence="1">Nucleus membrane</location>
    </subcellularLocation>
</comment>